<name>A0ABS4JND2_9FIRM</name>
<keyword evidence="3" id="KW-1185">Reference proteome</keyword>
<protein>
    <submittedName>
        <fullName evidence="2">Uncharacterized protein</fullName>
    </submittedName>
</protein>
<dbReference type="EMBL" id="JAGGLG010000002">
    <property type="protein sequence ID" value="MBP2017045.1"/>
    <property type="molecule type" value="Genomic_DNA"/>
</dbReference>
<reference evidence="2 3" key="1">
    <citation type="submission" date="2021-03" db="EMBL/GenBank/DDBJ databases">
        <title>Genomic Encyclopedia of Type Strains, Phase IV (KMG-IV): sequencing the most valuable type-strain genomes for metagenomic binning, comparative biology and taxonomic classification.</title>
        <authorList>
            <person name="Goeker M."/>
        </authorList>
    </citation>
    <scope>NUCLEOTIDE SEQUENCE [LARGE SCALE GENOMIC DNA]</scope>
    <source>
        <strain evidence="2 3">DSM 27138</strain>
    </source>
</reference>
<organism evidence="2 3">
    <name type="scientific">Symbiobacterium terraclitae</name>
    <dbReference type="NCBI Taxonomy" id="557451"/>
    <lineage>
        <taxon>Bacteria</taxon>
        <taxon>Bacillati</taxon>
        <taxon>Bacillota</taxon>
        <taxon>Clostridia</taxon>
        <taxon>Eubacteriales</taxon>
        <taxon>Symbiobacteriaceae</taxon>
        <taxon>Symbiobacterium</taxon>
    </lineage>
</organism>
<evidence type="ECO:0000256" key="1">
    <source>
        <dbReference type="SAM" id="MobiDB-lite"/>
    </source>
</evidence>
<feature type="region of interest" description="Disordered" evidence="1">
    <location>
        <begin position="25"/>
        <end position="97"/>
    </location>
</feature>
<feature type="compositionally biased region" description="Gly residues" evidence="1">
    <location>
        <begin position="46"/>
        <end position="59"/>
    </location>
</feature>
<sequence>MPHPYPPPGRPPWSPYAGKAWPGWGYPPSAWPDGSGWGWQPHAGSGSPGWGSQLPGGPGWSSQQGPWSGGPGWNPQPPAWKGSPGWGAQKPADTYPSTGWSYAPEPVVVEWTAILEPALEAVWPAIQGLLEISGRILESLPSALDVPATGTGLGHLGLFGAAEADDPETGEDRAEA</sequence>
<accession>A0ABS4JND2</accession>
<proteinExistence type="predicted"/>
<evidence type="ECO:0000313" key="3">
    <source>
        <dbReference type="Proteomes" id="UP001519289"/>
    </source>
</evidence>
<gene>
    <name evidence="2" type="ORF">J2Z79_000419</name>
</gene>
<dbReference type="RefSeq" id="WP_209465196.1">
    <property type="nucleotide sequence ID" value="NZ_JAGGLG010000002.1"/>
</dbReference>
<comment type="caution">
    <text evidence="2">The sequence shown here is derived from an EMBL/GenBank/DDBJ whole genome shotgun (WGS) entry which is preliminary data.</text>
</comment>
<dbReference type="Proteomes" id="UP001519289">
    <property type="component" value="Unassembled WGS sequence"/>
</dbReference>
<evidence type="ECO:0000313" key="2">
    <source>
        <dbReference type="EMBL" id="MBP2017045.1"/>
    </source>
</evidence>